<keyword evidence="3" id="KW-1185">Reference proteome</keyword>
<protein>
    <recommendedName>
        <fullName evidence="4">Flagellar assembly protein FliH/Type III secretion system HrpE domain-containing protein</fullName>
    </recommendedName>
</protein>
<name>A0A2P7SM40_9HYPH</name>
<evidence type="ECO:0008006" key="4">
    <source>
        <dbReference type="Google" id="ProtNLM"/>
    </source>
</evidence>
<dbReference type="EMBL" id="PXYK01000005">
    <property type="protein sequence ID" value="PSJ63471.1"/>
    <property type="molecule type" value="Genomic_DNA"/>
</dbReference>
<feature type="compositionally biased region" description="Basic and acidic residues" evidence="1">
    <location>
        <begin position="20"/>
        <end position="30"/>
    </location>
</feature>
<dbReference type="RefSeq" id="WP_106771533.1">
    <property type="nucleotide sequence ID" value="NZ_PXYK01000005.1"/>
</dbReference>
<proteinExistence type="predicted"/>
<accession>A0A2P7SM40</accession>
<evidence type="ECO:0000313" key="2">
    <source>
        <dbReference type="EMBL" id="PSJ63471.1"/>
    </source>
</evidence>
<evidence type="ECO:0000313" key="3">
    <source>
        <dbReference type="Proteomes" id="UP000241229"/>
    </source>
</evidence>
<dbReference type="Proteomes" id="UP000241229">
    <property type="component" value="Unassembled WGS sequence"/>
</dbReference>
<evidence type="ECO:0000256" key="1">
    <source>
        <dbReference type="SAM" id="MobiDB-lite"/>
    </source>
</evidence>
<organism evidence="2 3">
    <name type="scientific">Kumtagia ephedrae</name>
    <dbReference type="NCBI Taxonomy" id="2116701"/>
    <lineage>
        <taxon>Bacteria</taxon>
        <taxon>Pseudomonadati</taxon>
        <taxon>Pseudomonadota</taxon>
        <taxon>Alphaproteobacteria</taxon>
        <taxon>Hyphomicrobiales</taxon>
        <taxon>Phyllobacteriaceae</taxon>
        <taxon>Kumtagia</taxon>
    </lineage>
</organism>
<gene>
    <name evidence="2" type="ORF">C7I84_06815</name>
</gene>
<sequence length="209" mass="21970">MAALRLIDALPDFGAPVHAEREARTPDTVHRPASPPQPPAVDIEGMIRAAVARAEGALAARLAVEHETALQAERQRHADDLQALARSFGEEAGATISARLAEIERGVGEHVSAAVARLLGGILSDDLQRRSLDSLAKTIAAAVDDADAVRIEVRGPQSLFSGLSTALAGHAASLHHVEADGFDLSVTIDGTVFETRLSEWSAILSEVLS</sequence>
<comment type="caution">
    <text evidence="2">The sequence shown here is derived from an EMBL/GenBank/DDBJ whole genome shotgun (WGS) entry which is preliminary data.</text>
</comment>
<feature type="region of interest" description="Disordered" evidence="1">
    <location>
        <begin position="20"/>
        <end position="41"/>
    </location>
</feature>
<dbReference type="AlphaFoldDB" id="A0A2P7SM40"/>
<reference evidence="2 3" key="1">
    <citation type="submission" date="2018-03" db="EMBL/GenBank/DDBJ databases">
        <title>The draft genome of Mesorhizobium sp. 6GN-30.</title>
        <authorList>
            <person name="Liu L."/>
            <person name="Li L."/>
            <person name="Wang T."/>
            <person name="Zhang X."/>
            <person name="Liang L."/>
        </authorList>
    </citation>
    <scope>NUCLEOTIDE SEQUENCE [LARGE SCALE GENOMIC DNA]</scope>
    <source>
        <strain evidence="2 3">6GN30</strain>
    </source>
</reference>
<dbReference type="OrthoDB" id="8276977at2"/>